<dbReference type="Proteomes" id="UP000287156">
    <property type="component" value="Unassembled WGS sequence"/>
</dbReference>
<dbReference type="EMBL" id="QYTV02000001">
    <property type="protein sequence ID" value="RST77577.1"/>
    <property type="molecule type" value="Genomic_DNA"/>
</dbReference>
<dbReference type="OrthoDB" id="2439488at2"/>
<accession>A0A429Y7V7</accession>
<name>A0A429Y7V7_9BACI</name>
<keyword evidence="2" id="KW-1185">Reference proteome</keyword>
<evidence type="ECO:0000313" key="1">
    <source>
        <dbReference type="EMBL" id="RST77577.1"/>
    </source>
</evidence>
<organism evidence="1 2">
    <name type="scientific">Siminovitchia acidinfaciens</name>
    <dbReference type="NCBI Taxonomy" id="2321395"/>
    <lineage>
        <taxon>Bacteria</taxon>
        <taxon>Bacillati</taxon>
        <taxon>Bacillota</taxon>
        <taxon>Bacilli</taxon>
        <taxon>Bacillales</taxon>
        <taxon>Bacillaceae</taxon>
        <taxon>Siminovitchia</taxon>
    </lineage>
</organism>
<dbReference type="Pfam" id="PF10842">
    <property type="entry name" value="DUF2642"/>
    <property type="match status" value="1"/>
</dbReference>
<protein>
    <submittedName>
        <fullName evidence="1">DUF2642 domain-containing protein</fullName>
    </submittedName>
</protein>
<proteinExistence type="predicted"/>
<comment type="caution">
    <text evidence="1">The sequence shown here is derived from an EMBL/GenBank/DDBJ whole genome shotgun (WGS) entry which is preliminary data.</text>
</comment>
<gene>
    <name evidence="1" type="ORF">D4T97_003620</name>
</gene>
<dbReference type="AlphaFoldDB" id="A0A429Y7V7"/>
<reference evidence="1" key="1">
    <citation type="submission" date="2018-12" db="EMBL/GenBank/DDBJ databases">
        <authorList>
            <person name="Sun L."/>
            <person name="Chen Z."/>
        </authorList>
    </citation>
    <scope>NUCLEOTIDE SEQUENCE [LARGE SCALE GENOMIC DNA]</scope>
    <source>
        <strain evidence="1">3-2-2</strain>
    </source>
</reference>
<evidence type="ECO:0000313" key="2">
    <source>
        <dbReference type="Proteomes" id="UP000287156"/>
    </source>
</evidence>
<sequence length="96" mass="10898">MERQSPLEGLLKWKKQKLPQVLSILKGTSVGMFLQNCQFVEGVLQGVKPDHLIAVVNNHIFYLASHQILALSKNAKSYNFKPVFVPYLERVQFGIS</sequence>
<dbReference type="InterPro" id="IPR020139">
    <property type="entry name" value="DUF2642"/>
</dbReference>